<protein>
    <submittedName>
        <fullName evidence="2">Uncharacterized protein</fullName>
    </submittedName>
</protein>
<dbReference type="OrthoDB" id="1934862at2759"/>
<feature type="region of interest" description="Disordered" evidence="1">
    <location>
        <begin position="88"/>
        <end position="110"/>
    </location>
</feature>
<reference evidence="3" key="1">
    <citation type="submission" date="2016-06" db="EMBL/GenBank/DDBJ databases">
        <title>Parallel loss of symbiosis genes in relatives of nitrogen-fixing non-legume Parasponia.</title>
        <authorList>
            <person name="Van Velzen R."/>
            <person name="Holmer R."/>
            <person name="Bu F."/>
            <person name="Rutten L."/>
            <person name="Van Zeijl A."/>
            <person name="Liu W."/>
            <person name="Santuari L."/>
            <person name="Cao Q."/>
            <person name="Sharma T."/>
            <person name="Shen D."/>
            <person name="Roswanjaya Y."/>
            <person name="Wardhani T."/>
            <person name="Kalhor M.S."/>
            <person name="Jansen J."/>
            <person name="Van den Hoogen J."/>
            <person name="Gungor B."/>
            <person name="Hartog M."/>
            <person name="Hontelez J."/>
            <person name="Verver J."/>
            <person name="Yang W.-C."/>
            <person name="Schijlen E."/>
            <person name="Repin R."/>
            <person name="Schilthuizen M."/>
            <person name="Schranz E."/>
            <person name="Heidstra R."/>
            <person name="Miyata K."/>
            <person name="Fedorova E."/>
            <person name="Kohlen W."/>
            <person name="Bisseling T."/>
            <person name="Smit S."/>
            <person name="Geurts R."/>
        </authorList>
    </citation>
    <scope>NUCLEOTIDE SEQUENCE [LARGE SCALE GENOMIC DNA]</scope>
    <source>
        <strain evidence="3">cv. RG33-2</strain>
    </source>
</reference>
<feature type="compositionally biased region" description="Low complexity" evidence="1">
    <location>
        <begin position="100"/>
        <end position="110"/>
    </location>
</feature>
<comment type="caution">
    <text evidence="2">The sequence shown here is derived from an EMBL/GenBank/DDBJ whole genome shotgun (WGS) entry which is preliminary data.</text>
</comment>
<sequence>MQVIWHTLLMKFQIGGVMVTLQGDPSLGKSLVSLKAMIRIVQHEGEALLLEYNHVAAPTSLAHHPIPDSIASLLHQFHALFEQPTGLPPLPHMQPRSHYCSSRRSGSNKCSSVPLLVAAKE</sequence>
<name>A0A2P5F0T5_TREOI</name>
<keyword evidence="3" id="KW-1185">Reference proteome</keyword>
<dbReference type="EMBL" id="JXTC01000075">
    <property type="protein sequence ID" value="PON91390.1"/>
    <property type="molecule type" value="Genomic_DNA"/>
</dbReference>
<dbReference type="Proteomes" id="UP000237000">
    <property type="component" value="Unassembled WGS sequence"/>
</dbReference>
<evidence type="ECO:0000256" key="1">
    <source>
        <dbReference type="SAM" id="MobiDB-lite"/>
    </source>
</evidence>
<proteinExistence type="predicted"/>
<evidence type="ECO:0000313" key="3">
    <source>
        <dbReference type="Proteomes" id="UP000237000"/>
    </source>
</evidence>
<dbReference type="InParanoid" id="A0A2P5F0T5"/>
<accession>A0A2P5F0T5</accession>
<gene>
    <name evidence="2" type="ORF">TorRG33x02_129530</name>
</gene>
<dbReference type="AlphaFoldDB" id="A0A2P5F0T5"/>
<organism evidence="2 3">
    <name type="scientific">Trema orientale</name>
    <name type="common">Charcoal tree</name>
    <name type="synonym">Celtis orientalis</name>
    <dbReference type="NCBI Taxonomy" id="63057"/>
    <lineage>
        <taxon>Eukaryota</taxon>
        <taxon>Viridiplantae</taxon>
        <taxon>Streptophyta</taxon>
        <taxon>Embryophyta</taxon>
        <taxon>Tracheophyta</taxon>
        <taxon>Spermatophyta</taxon>
        <taxon>Magnoliopsida</taxon>
        <taxon>eudicotyledons</taxon>
        <taxon>Gunneridae</taxon>
        <taxon>Pentapetalae</taxon>
        <taxon>rosids</taxon>
        <taxon>fabids</taxon>
        <taxon>Rosales</taxon>
        <taxon>Cannabaceae</taxon>
        <taxon>Trema</taxon>
    </lineage>
</organism>
<evidence type="ECO:0000313" key="2">
    <source>
        <dbReference type="EMBL" id="PON91390.1"/>
    </source>
</evidence>